<accession>U4P6C8</accession>
<feature type="transmembrane region" description="Helical" evidence="1">
    <location>
        <begin position="15"/>
        <end position="32"/>
    </location>
</feature>
<keyword evidence="1" id="KW-1133">Transmembrane helix</keyword>
<dbReference type="HOGENOM" id="CLU_2952061_0_0_9"/>
<reference evidence="2" key="2">
    <citation type="submission" date="2009-08" db="EMBL/GenBank/DDBJ databases">
        <authorList>
            <person name="Shrivastava S."/>
            <person name="Brinkac L.M."/>
            <person name="Dodson R.J."/>
            <person name="Harkins D.M."/>
            <person name="Durkin A.S."/>
            <person name="Sutton G."/>
        </authorList>
    </citation>
    <scope>NUCLEOTIDE SEQUENCE</scope>
    <source>
        <strain evidence="2">Eklund 17B</strain>
    </source>
</reference>
<protein>
    <submittedName>
        <fullName evidence="2">Uncharacterized protein</fullName>
    </submittedName>
</protein>
<keyword evidence="1" id="KW-0812">Transmembrane</keyword>
<evidence type="ECO:0000256" key="1">
    <source>
        <dbReference type="SAM" id="Phobius"/>
    </source>
</evidence>
<proteinExistence type="predicted"/>
<evidence type="ECO:0000313" key="2">
    <source>
        <dbReference type="EMBL" id="ACD22027.1"/>
    </source>
</evidence>
<keyword evidence="1" id="KW-0472">Membrane</keyword>
<accession>B2TMF6</accession>
<feature type="transmembrane region" description="Helical" evidence="1">
    <location>
        <begin position="38"/>
        <end position="55"/>
    </location>
</feature>
<gene>
    <name evidence="2" type="ordered locus">CLL_A0943</name>
</gene>
<reference evidence="2" key="1">
    <citation type="submission" date="2009-06" db="EMBL/GenBank/DDBJ databases">
        <authorList>
            <consortium name="US DOE Joint Genome Institute (JGI-PGF)"/>
            <person name="Lucas S."/>
            <person name="Copeland A."/>
            <person name="Lapidus A."/>
            <person name="Glavina del Rio T."/>
            <person name="Dalin E."/>
            <person name="Tice H."/>
            <person name="Bruce D."/>
            <person name="Goodwin L."/>
            <person name="Pitluck S."/>
            <person name="Kyrpides N."/>
            <person name="Mavromatis K."/>
            <person name="Ivanova N."/>
            <person name="Saunders E."/>
            <person name="Brettin T."/>
            <person name="Detter J.C."/>
            <person name="Han C."/>
            <person name="Larimer F."/>
            <person name="Land M."/>
            <person name="Hauser L."/>
            <person name="Markowitz V."/>
            <person name="Cheng J.-F."/>
            <person name="Hugenholtz P."/>
            <person name="Woyke T."/>
            <person name="Wu D."/>
            <person name="Gronow S."/>
            <person name="Klenk H.-P."/>
            <person name="Eisen J.A."/>
        </authorList>
    </citation>
    <scope>NUCLEOTIDE SEQUENCE</scope>
    <source>
        <strain evidence="2">Eklund 17B</strain>
    </source>
</reference>
<dbReference type="EMBL" id="CP001056">
    <property type="protein sequence ID" value="ACD22027.1"/>
    <property type="molecule type" value="Genomic_DNA"/>
</dbReference>
<dbReference type="KEGG" id="cbk:CLL_A0943"/>
<sequence>MIKKIKIWFKNKENIIDLLVILSFFIIIFTTLRINLYIGLYLLALILLFIAFILSHGGR</sequence>
<dbReference type="PATRIC" id="fig|935198.13.peg.894"/>
<dbReference type="AlphaFoldDB" id="B2TMF6"/>
<organism evidence="2">
    <name type="scientific">Clostridium botulinum (strain Eklund 17B / Type B)</name>
    <dbReference type="NCBI Taxonomy" id="935198"/>
    <lineage>
        <taxon>Bacteria</taxon>
        <taxon>Bacillati</taxon>
        <taxon>Bacillota</taxon>
        <taxon>Clostridia</taxon>
        <taxon>Eubacteriales</taxon>
        <taxon>Clostridiaceae</taxon>
        <taxon>Clostridium</taxon>
    </lineage>
</organism>
<name>B2TMF6_CLOBB</name>